<comment type="caution">
    <text evidence="1">The sequence shown here is derived from an EMBL/GenBank/DDBJ whole genome shotgun (WGS) entry which is preliminary data.</text>
</comment>
<organism evidence="1 2">
    <name type="scientific">Haemophilus pittmaniae HK 85</name>
    <dbReference type="NCBI Taxonomy" id="1035188"/>
    <lineage>
        <taxon>Bacteria</taxon>
        <taxon>Pseudomonadati</taxon>
        <taxon>Pseudomonadota</taxon>
        <taxon>Gammaproteobacteria</taxon>
        <taxon>Pasteurellales</taxon>
        <taxon>Pasteurellaceae</taxon>
        <taxon>Haemophilus</taxon>
    </lineage>
</organism>
<dbReference type="AlphaFoldDB" id="F9Q646"/>
<dbReference type="STRING" id="1035188.HMPREF9952_2099"/>
<accession>F9Q646</accession>
<reference evidence="1 2" key="1">
    <citation type="submission" date="2011-07" db="EMBL/GenBank/DDBJ databases">
        <authorList>
            <person name="Harkins D.M."/>
            <person name="Madupu R."/>
            <person name="Durkin A.S."/>
            <person name="Torralba M."/>
            <person name="Methe B."/>
            <person name="Sutton G.G."/>
            <person name="Nelson K.E."/>
        </authorList>
    </citation>
    <scope>NUCLEOTIDE SEQUENCE [LARGE SCALE GENOMIC DNA]</scope>
    <source>
        <strain evidence="1 2">HK 85</strain>
    </source>
</reference>
<dbReference type="EMBL" id="AFUV01000004">
    <property type="protein sequence ID" value="EGV07138.1"/>
    <property type="molecule type" value="Genomic_DNA"/>
</dbReference>
<sequence length="37" mass="4285">MPIAYNTRALTRIWVLKSTLIKSMTYMLFLQKVGKPA</sequence>
<evidence type="ECO:0000313" key="1">
    <source>
        <dbReference type="EMBL" id="EGV07138.1"/>
    </source>
</evidence>
<evidence type="ECO:0000313" key="2">
    <source>
        <dbReference type="Proteomes" id="UP000006235"/>
    </source>
</evidence>
<dbReference type="Proteomes" id="UP000006235">
    <property type="component" value="Unassembled WGS sequence"/>
</dbReference>
<proteinExistence type="predicted"/>
<protein>
    <submittedName>
        <fullName evidence="1">Uncharacterized protein</fullName>
    </submittedName>
</protein>
<gene>
    <name evidence="1" type="ORF">HMPREF9952_2099</name>
</gene>
<name>F9Q646_9PAST</name>